<evidence type="ECO:0000259" key="3">
    <source>
        <dbReference type="Pfam" id="PF16344"/>
    </source>
</evidence>
<dbReference type="Pfam" id="PF16344">
    <property type="entry name" value="FecR_C"/>
    <property type="match status" value="1"/>
</dbReference>
<reference evidence="4 5" key="1">
    <citation type="submission" date="2019-02" db="EMBL/GenBank/DDBJ databases">
        <title>Pedobacter sp. RP-3-8 sp. nov., isolated from Arctic soil.</title>
        <authorList>
            <person name="Dahal R.H."/>
        </authorList>
    </citation>
    <scope>NUCLEOTIDE SEQUENCE [LARGE SCALE GENOMIC DNA]</scope>
    <source>
        <strain evidence="4 5">RP-3-8</strain>
    </source>
</reference>
<evidence type="ECO:0000313" key="4">
    <source>
        <dbReference type="EMBL" id="TCC96311.1"/>
    </source>
</evidence>
<dbReference type="Gene3D" id="2.60.120.1440">
    <property type="match status" value="1"/>
</dbReference>
<evidence type="ECO:0000259" key="2">
    <source>
        <dbReference type="Pfam" id="PF04773"/>
    </source>
</evidence>
<dbReference type="InterPro" id="IPR032508">
    <property type="entry name" value="FecR_C"/>
</dbReference>
<proteinExistence type="predicted"/>
<keyword evidence="1" id="KW-1133">Transmembrane helix</keyword>
<dbReference type="InterPro" id="IPR006860">
    <property type="entry name" value="FecR"/>
</dbReference>
<dbReference type="OrthoDB" id="1099963at2"/>
<name>A0A4R0N867_9SPHI</name>
<feature type="domain" description="FecR protein" evidence="2">
    <location>
        <begin position="194"/>
        <end position="293"/>
    </location>
</feature>
<dbReference type="AlphaFoldDB" id="A0A4R0N867"/>
<dbReference type="Pfam" id="PF04773">
    <property type="entry name" value="FecR"/>
    <property type="match status" value="1"/>
</dbReference>
<evidence type="ECO:0000256" key="1">
    <source>
        <dbReference type="SAM" id="Phobius"/>
    </source>
</evidence>
<dbReference type="Proteomes" id="UP000291117">
    <property type="component" value="Unassembled WGS sequence"/>
</dbReference>
<feature type="transmembrane region" description="Helical" evidence="1">
    <location>
        <begin position="92"/>
        <end position="110"/>
    </location>
</feature>
<gene>
    <name evidence="4" type="ORF">EZ444_12825</name>
</gene>
<dbReference type="Gene3D" id="3.55.50.30">
    <property type="match status" value="1"/>
</dbReference>
<keyword evidence="5" id="KW-1185">Reference proteome</keyword>
<dbReference type="RefSeq" id="WP_131609401.1">
    <property type="nucleotide sequence ID" value="NZ_SJSM01000006.1"/>
</dbReference>
<protein>
    <submittedName>
        <fullName evidence="4">FecR family protein</fullName>
    </submittedName>
</protein>
<keyword evidence="1" id="KW-0472">Membrane</keyword>
<accession>A0A4R0N867</accession>
<feature type="domain" description="Protein FecR C-terminal" evidence="3">
    <location>
        <begin position="335"/>
        <end position="404"/>
    </location>
</feature>
<dbReference type="PANTHER" id="PTHR30273">
    <property type="entry name" value="PERIPLASMIC SIGNAL SENSOR AND SIGMA FACTOR ACTIVATOR FECR-RELATED"/>
    <property type="match status" value="1"/>
</dbReference>
<keyword evidence="1" id="KW-0812">Transmembrane</keyword>
<dbReference type="GO" id="GO:0016989">
    <property type="term" value="F:sigma factor antagonist activity"/>
    <property type="evidence" value="ECO:0007669"/>
    <property type="project" value="TreeGrafter"/>
</dbReference>
<dbReference type="PANTHER" id="PTHR30273:SF2">
    <property type="entry name" value="PROTEIN FECR"/>
    <property type="match status" value="1"/>
</dbReference>
<dbReference type="EMBL" id="SJSM01000006">
    <property type="protein sequence ID" value="TCC96311.1"/>
    <property type="molecule type" value="Genomic_DNA"/>
</dbReference>
<organism evidence="4 5">
    <name type="scientific">Pedobacter hiemivivus</name>
    <dbReference type="NCBI Taxonomy" id="2530454"/>
    <lineage>
        <taxon>Bacteria</taxon>
        <taxon>Pseudomonadati</taxon>
        <taxon>Bacteroidota</taxon>
        <taxon>Sphingobacteriia</taxon>
        <taxon>Sphingobacteriales</taxon>
        <taxon>Sphingobacteriaceae</taxon>
        <taxon>Pedobacter</taxon>
    </lineage>
</organism>
<comment type="caution">
    <text evidence="4">The sequence shown here is derived from an EMBL/GenBank/DDBJ whole genome shotgun (WGS) entry which is preliminary data.</text>
</comment>
<evidence type="ECO:0000313" key="5">
    <source>
        <dbReference type="Proteomes" id="UP000291117"/>
    </source>
</evidence>
<dbReference type="InterPro" id="IPR012373">
    <property type="entry name" value="Ferrdict_sens_TM"/>
</dbReference>
<sequence>MMNQRLPYLLNQYLNKSCSETELAEFYTLVNDPANELEFSDLLAEAVRNTGPEYQLNSSEKENLLQHVFNHEVDVESAVVTRIIRKRNWSRLTAVAALLLTVSAIGLYFFNNKNLSENQQAQNTSTDEQPVITPGGNKAVLTLDNGTVINLEDAKNGQLANEAGTLVTKTQSGQLVYNNKEEGTTKAAPGHMNTLTTPRGGQYQVNLPDGTKVWLNAASSLKFPSTFSGLTKRKVELSGEAYFEVAKINAPKKLPFIVVSGKQEVEVLGTHFNINAYADEANTKTTLLEGVVKVSQAGKSHNVILKPGQEAVLTADDFVVQQADLERSIDWKSNKFIFKNESLEGIMRKISRWYDVEVVYAGSVPKQETFSGTLSRFDRVEKVLRRLEMTGEVSFKIKDRRITVLK</sequence>